<gene>
    <name evidence="1" type="ORF">OBE_08005</name>
</gene>
<feature type="non-terminal residue" evidence="1">
    <location>
        <position position="30"/>
    </location>
</feature>
<dbReference type="EMBL" id="AJWZ01005509">
    <property type="protein sequence ID" value="EKC62377.1"/>
    <property type="molecule type" value="Genomic_DNA"/>
</dbReference>
<dbReference type="AlphaFoldDB" id="K1SNZ1"/>
<organism evidence="1">
    <name type="scientific">human gut metagenome</name>
    <dbReference type="NCBI Taxonomy" id="408170"/>
    <lineage>
        <taxon>unclassified sequences</taxon>
        <taxon>metagenomes</taxon>
        <taxon>organismal metagenomes</taxon>
    </lineage>
</organism>
<accession>K1SNZ1</accession>
<proteinExistence type="predicted"/>
<sequence>MEEVIKLNAVDQYNKMFGLETLHPLVSVVD</sequence>
<evidence type="ECO:0000313" key="1">
    <source>
        <dbReference type="EMBL" id="EKC62377.1"/>
    </source>
</evidence>
<protein>
    <submittedName>
        <fullName evidence="1">Uncharacterized protein</fullName>
    </submittedName>
</protein>
<comment type="caution">
    <text evidence="1">The sequence shown here is derived from an EMBL/GenBank/DDBJ whole genome shotgun (WGS) entry which is preliminary data.</text>
</comment>
<name>K1SNZ1_9ZZZZ</name>
<reference evidence="1" key="1">
    <citation type="journal article" date="2013" name="Environ. Microbiol.">
        <title>Microbiota from the distal guts of lean and obese adolescents exhibit partial functional redundancy besides clear differences in community structure.</title>
        <authorList>
            <person name="Ferrer M."/>
            <person name="Ruiz A."/>
            <person name="Lanza F."/>
            <person name="Haange S.B."/>
            <person name="Oberbach A."/>
            <person name="Till H."/>
            <person name="Bargiela R."/>
            <person name="Campoy C."/>
            <person name="Segura M.T."/>
            <person name="Richter M."/>
            <person name="von Bergen M."/>
            <person name="Seifert J."/>
            <person name="Suarez A."/>
        </authorList>
    </citation>
    <scope>NUCLEOTIDE SEQUENCE</scope>
</reference>